<organism evidence="1 2">
    <name type="scientific">Paragonimus westermani</name>
    <dbReference type="NCBI Taxonomy" id="34504"/>
    <lineage>
        <taxon>Eukaryota</taxon>
        <taxon>Metazoa</taxon>
        <taxon>Spiralia</taxon>
        <taxon>Lophotrochozoa</taxon>
        <taxon>Platyhelminthes</taxon>
        <taxon>Trematoda</taxon>
        <taxon>Digenea</taxon>
        <taxon>Plagiorchiida</taxon>
        <taxon>Troglotremata</taxon>
        <taxon>Troglotrematidae</taxon>
        <taxon>Paragonimus</taxon>
    </lineage>
</organism>
<dbReference type="Proteomes" id="UP000699462">
    <property type="component" value="Unassembled WGS sequence"/>
</dbReference>
<proteinExistence type="predicted"/>
<dbReference type="EMBL" id="JTDF01001601">
    <property type="protein sequence ID" value="KAF8569782.1"/>
    <property type="molecule type" value="Genomic_DNA"/>
</dbReference>
<accession>A0A8T0DRC7</accession>
<evidence type="ECO:0000313" key="1">
    <source>
        <dbReference type="EMBL" id="KAF8569782.1"/>
    </source>
</evidence>
<sequence>MQGSYAEKCLRQTAPRVRCQLRHESERWDDTQYWAGCIEPKNSGTSVQLDIQPRVQSSGLGLDKWLLADTSGPCRLNQEEDHSPNHDCTMHAPGANEFCSVEEGFNVSTRVQTTGELSDRLFKFPRLLQSPTTEHADNQLNPNCSWTFYPVPPPEHIDPLEQINLSGQ</sequence>
<reference evidence="1 2" key="1">
    <citation type="submission" date="2019-07" db="EMBL/GenBank/DDBJ databases">
        <title>Annotation for the trematode Paragonimus westermani.</title>
        <authorList>
            <person name="Choi Y.-J."/>
        </authorList>
    </citation>
    <scope>NUCLEOTIDE SEQUENCE [LARGE SCALE GENOMIC DNA]</scope>
    <source>
        <strain evidence="1">180907_Pwestermani</strain>
    </source>
</reference>
<dbReference type="AlphaFoldDB" id="A0A8T0DRC7"/>
<keyword evidence="2" id="KW-1185">Reference proteome</keyword>
<comment type="caution">
    <text evidence="1">The sequence shown here is derived from an EMBL/GenBank/DDBJ whole genome shotgun (WGS) entry which is preliminary data.</text>
</comment>
<name>A0A8T0DRC7_9TREM</name>
<gene>
    <name evidence="1" type="ORF">P879_00935</name>
</gene>
<dbReference type="OrthoDB" id="416585at2759"/>
<evidence type="ECO:0000313" key="2">
    <source>
        <dbReference type="Proteomes" id="UP000699462"/>
    </source>
</evidence>
<protein>
    <submittedName>
        <fullName evidence="1">Uncharacterized protein</fullName>
    </submittedName>
</protein>